<comment type="caution">
    <text evidence="2">The sequence shown here is derived from an EMBL/GenBank/DDBJ whole genome shotgun (WGS) entry which is preliminary data.</text>
</comment>
<evidence type="ECO:0000313" key="3">
    <source>
        <dbReference type="Proteomes" id="UP000325315"/>
    </source>
</evidence>
<sequence>MRKGILPNEDLNDLDLNDDPIGQDVNPSTYHVIDDRNKPIREHIPILDDLNLRIFGGLPTKDPRLHLRLFLEVCDLFRQQGVPEDALRFKLMVVDACVNGTLLDKSYNEAYEILEKIANNDYQYPTTRVGIGDKVASALELDAITSLTAQGQASCSSSIEALLKEYMAKNDACKSITLRSGTQLDDVVHDTTVEEDNSKLNHGKNLESTKKNTTPEKDVLKQLHINIPLVEALEHMPNYVKFMKDILLKKCRLGEFKTISLTEGKLGIGKARPITVTLQLVDRSYAHPEGKIEDVLERKGELTIRVNDQHITFNVFDALKYAADNKECHAIVLIEITIEAKFVKFCHKNSDSDEDSTERSDVINFDDIGELMEAKQFVDRLGKNFKSFDLSD</sequence>
<gene>
    <name evidence="2" type="ORF">EPI10_000823</name>
</gene>
<reference evidence="3" key="1">
    <citation type="journal article" date="2019" name="Plant Biotechnol. J.">
        <title>Genome sequencing of the Australian wild diploid species Gossypium australe highlights disease resistance and delayed gland morphogenesis.</title>
        <authorList>
            <person name="Cai Y."/>
            <person name="Cai X."/>
            <person name="Wang Q."/>
            <person name="Wang P."/>
            <person name="Zhang Y."/>
            <person name="Cai C."/>
            <person name="Xu Y."/>
            <person name="Wang K."/>
            <person name="Zhou Z."/>
            <person name="Wang C."/>
            <person name="Geng S."/>
            <person name="Li B."/>
            <person name="Dong Q."/>
            <person name="Hou Y."/>
            <person name="Wang H."/>
            <person name="Ai P."/>
            <person name="Liu Z."/>
            <person name="Yi F."/>
            <person name="Sun M."/>
            <person name="An G."/>
            <person name="Cheng J."/>
            <person name="Zhang Y."/>
            <person name="Shi Q."/>
            <person name="Xie Y."/>
            <person name="Shi X."/>
            <person name="Chang Y."/>
            <person name="Huang F."/>
            <person name="Chen Y."/>
            <person name="Hong S."/>
            <person name="Mi L."/>
            <person name="Sun Q."/>
            <person name="Zhang L."/>
            <person name="Zhou B."/>
            <person name="Peng R."/>
            <person name="Zhang X."/>
            <person name="Liu F."/>
        </authorList>
    </citation>
    <scope>NUCLEOTIDE SEQUENCE [LARGE SCALE GENOMIC DNA]</scope>
    <source>
        <strain evidence="3">cv. PA1801</strain>
    </source>
</reference>
<keyword evidence="3" id="KW-1185">Reference proteome</keyword>
<dbReference type="PANTHER" id="PTHR33067:SF32">
    <property type="entry name" value="ASPARTIC PEPTIDASE DDI1-TYPE DOMAIN-CONTAINING PROTEIN"/>
    <property type="match status" value="1"/>
</dbReference>
<name>A0A5B6V914_9ROSI</name>
<protein>
    <submittedName>
        <fullName evidence="2">Uncharacterized protein</fullName>
    </submittedName>
</protein>
<dbReference type="OrthoDB" id="1002264at2759"/>
<evidence type="ECO:0000256" key="1">
    <source>
        <dbReference type="SAM" id="MobiDB-lite"/>
    </source>
</evidence>
<feature type="region of interest" description="Disordered" evidence="1">
    <location>
        <begin position="1"/>
        <end position="23"/>
    </location>
</feature>
<feature type="region of interest" description="Disordered" evidence="1">
    <location>
        <begin position="194"/>
        <end position="214"/>
    </location>
</feature>
<dbReference type="AlphaFoldDB" id="A0A5B6V914"/>
<dbReference type="EMBL" id="SMMG02000007">
    <property type="protein sequence ID" value="KAA3465680.1"/>
    <property type="molecule type" value="Genomic_DNA"/>
</dbReference>
<accession>A0A5B6V914</accession>
<evidence type="ECO:0000313" key="2">
    <source>
        <dbReference type="EMBL" id="KAA3465680.1"/>
    </source>
</evidence>
<dbReference type="PANTHER" id="PTHR33067">
    <property type="entry name" value="RNA-DIRECTED DNA POLYMERASE-RELATED"/>
    <property type="match status" value="1"/>
</dbReference>
<proteinExistence type="predicted"/>
<dbReference type="Proteomes" id="UP000325315">
    <property type="component" value="Unassembled WGS sequence"/>
</dbReference>
<organism evidence="2 3">
    <name type="scientific">Gossypium australe</name>
    <dbReference type="NCBI Taxonomy" id="47621"/>
    <lineage>
        <taxon>Eukaryota</taxon>
        <taxon>Viridiplantae</taxon>
        <taxon>Streptophyta</taxon>
        <taxon>Embryophyta</taxon>
        <taxon>Tracheophyta</taxon>
        <taxon>Spermatophyta</taxon>
        <taxon>Magnoliopsida</taxon>
        <taxon>eudicotyledons</taxon>
        <taxon>Gunneridae</taxon>
        <taxon>Pentapetalae</taxon>
        <taxon>rosids</taxon>
        <taxon>malvids</taxon>
        <taxon>Malvales</taxon>
        <taxon>Malvaceae</taxon>
        <taxon>Malvoideae</taxon>
        <taxon>Gossypium</taxon>
    </lineage>
</organism>